<evidence type="ECO:0000313" key="5">
    <source>
        <dbReference type="EMBL" id="MBB3066166.1"/>
    </source>
</evidence>
<dbReference type="EMBL" id="JACHXA010000007">
    <property type="protein sequence ID" value="MBB3066166.1"/>
    <property type="molecule type" value="Genomic_DNA"/>
</dbReference>
<keyword evidence="5" id="KW-0808">Transferase</keyword>
<dbReference type="GO" id="GO:0034386">
    <property type="term" value="F:4-aminobutyrate:2-oxoglutarate transaminase activity"/>
    <property type="evidence" value="ECO:0007669"/>
    <property type="project" value="UniProtKB-EC"/>
</dbReference>
<dbReference type="InterPro" id="IPR015422">
    <property type="entry name" value="PyrdxlP-dep_Trfase_small"/>
</dbReference>
<name>A0A839SXA2_9PROT</name>
<dbReference type="AlphaFoldDB" id="A0A839SXA2"/>
<sequence length="438" mass="45571">MTGLYERDKRSLSTLSNLRFFPQSITGGKGSYLIAEDGRRLLDFSASWGAASLGHSHPALAAAVAGALKDQAGASHLSTANLPAVELAEKLLALVPDRAAGRVWLGHSGSDANETVARAVLAATGRSRILSFKGAYHGGTSGSMAVSGHPVQQGVPKAAGLSLIPFPDGYRDGGEAAAAQAALDHLRALLDGPVPPNEVAALFLEPIQSDGGMIVPPDGYFQEVEALCRRHGILIVADEVKVGLGRSGRFHAFEHLGIQPDIVVFGKGLGGGLPVSAAVGPEAIMNHSAAFSFQTVHGNPVCAAAAKAVLETIERDSLVEQAAEVGLHLKGLLERLQEKHALVGDVRGRGLALGVELVTDRQTKEAAKTATALTVYRAFELGLILYYVGVSSNVLEFTPPLTLTKEEATAGVALLDQALSDVAAGRVDQKKVAAFAGW</sequence>
<evidence type="ECO:0000256" key="1">
    <source>
        <dbReference type="ARBA" id="ARBA00001933"/>
    </source>
</evidence>
<dbReference type="InterPro" id="IPR015421">
    <property type="entry name" value="PyrdxlP-dep_Trfase_major"/>
</dbReference>
<dbReference type="GO" id="GO:0030170">
    <property type="term" value="F:pyridoxal phosphate binding"/>
    <property type="evidence" value="ECO:0007669"/>
    <property type="project" value="InterPro"/>
</dbReference>
<comment type="caution">
    <text evidence="5">The sequence shown here is derived from an EMBL/GenBank/DDBJ whole genome shotgun (WGS) entry which is preliminary data.</text>
</comment>
<dbReference type="Pfam" id="PF00202">
    <property type="entry name" value="Aminotran_3"/>
    <property type="match status" value="1"/>
</dbReference>
<dbReference type="Proteomes" id="UP000581135">
    <property type="component" value="Unassembled WGS sequence"/>
</dbReference>
<dbReference type="RefSeq" id="WP_183416991.1">
    <property type="nucleotide sequence ID" value="NZ_JACHXA010000007.1"/>
</dbReference>
<keyword evidence="5" id="KW-0032">Aminotransferase</keyword>
<evidence type="ECO:0000256" key="4">
    <source>
        <dbReference type="RuleBase" id="RU003560"/>
    </source>
</evidence>
<evidence type="ECO:0000256" key="3">
    <source>
        <dbReference type="ARBA" id="ARBA00022898"/>
    </source>
</evidence>
<accession>A0A839SXA2</accession>
<dbReference type="CDD" id="cd00610">
    <property type="entry name" value="OAT_like"/>
    <property type="match status" value="1"/>
</dbReference>
<evidence type="ECO:0000256" key="2">
    <source>
        <dbReference type="ARBA" id="ARBA00008954"/>
    </source>
</evidence>
<comment type="cofactor">
    <cofactor evidence="1">
        <name>pyridoxal 5'-phosphate</name>
        <dbReference type="ChEBI" id="CHEBI:597326"/>
    </cofactor>
</comment>
<proteinExistence type="inferred from homology"/>
<dbReference type="InterPro" id="IPR015424">
    <property type="entry name" value="PyrdxlP-dep_Trfase"/>
</dbReference>
<dbReference type="PANTHER" id="PTHR45688:SF13">
    <property type="entry name" value="ALANINE--GLYOXYLATE AMINOTRANSFERASE 2-LIKE"/>
    <property type="match status" value="1"/>
</dbReference>
<organism evidence="5 6">
    <name type="scientific">Limibacillus halophilus</name>
    <dbReference type="NCBI Taxonomy" id="1579333"/>
    <lineage>
        <taxon>Bacteria</taxon>
        <taxon>Pseudomonadati</taxon>
        <taxon>Pseudomonadota</taxon>
        <taxon>Alphaproteobacteria</taxon>
        <taxon>Rhodospirillales</taxon>
        <taxon>Rhodovibrionaceae</taxon>
        <taxon>Limibacillus</taxon>
    </lineage>
</organism>
<gene>
    <name evidence="5" type="ORF">FHR98_002471</name>
</gene>
<keyword evidence="6" id="KW-1185">Reference proteome</keyword>
<reference evidence="5 6" key="1">
    <citation type="submission" date="2020-08" db="EMBL/GenBank/DDBJ databases">
        <title>Genomic Encyclopedia of Type Strains, Phase III (KMG-III): the genomes of soil and plant-associated and newly described type strains.</title>
        <authorList>
            <person name="Whitman W."/>
        </authorList>
    </citation>
    <scope>NUCLEOTIDE SEQUENCE [LARGE SCALE GENOMIC DNA]</scope>
    <source>
        <strain evidence="5 6">CECT 8803</strain>
    </source>
</reference>
<dbReference type="InterPro" id="IPR005814">
    <property type="entry name" value="Aminotrans_3"/>
</dbReference>
<dbReference type="InterPro" id="IPR049704">
    <property type="entry name" value="Aminotrans_3_PPA_site"/>
</dbReference>
<comment type="similarity">
    <text evidence="2 4">Belongs to the class-III pyridoxal-phosphate-dependent aminotransferase family.</text>
</comment>
<dbReference type="SUPFAM" id="SSF53383">
    <property type="entry name" value="PLP-dependent transferases"/>
    <property type="match status" value="1"/>
</dbReference>
<dbReference type="PIRSF" id="PIRSF000521">
    <property type="entry name" value="Transaminase_4ab_Lys_Orn"/>
    <property type="match status" value="1"/>
</dbReference>
<dbReference type="Gene3D" id="3.90.1150.10">
    <property type="entry name" value="Aspartate Aminotransferase, domain 1"/>
    <property type="match status" value="1"/>
</dbReference>
<keyword evidence="3 4" id="KW-0663">Pyridoxal phosphate</keyword>
<dbReference type="EC" id="2.6.1.19" evidence="5"/>
<evidence type="ECO:0000313" key="6">
    <source>
        <dbReference type="Proteomes" id="UP000581135"/>
    </source>
</evidence>
<dbReference type="Gene3D" id="3.40.640.10">
    <property type="entry name" value="Type I PLP-dependent aspartate aminotransferase-like (Major domain)"/>
    <property type="match status" value="1"/>
</dbReference>
<protein>
    <submittedName>
        <fullName evidence="5">4-aminobutyrate aminotransferase</fullName>
        <ecNumber evidence="5">2.6.1.19</ecNumber>
    </submittedName>
</protein>
<dbReference type="PROSITE" id="PS00600">
    <property type="entry name" value="AA_TRANSFER_CLASS_3"/>
    <property type="match status" value="1"/>
</dbReference>
<dbReference type="PANTHER" id="PTHR45688">
    <property type="match status" value="1"/>
</dbReference>